<reference evidence="2" key="1">
    <citation type="submission" date="2018-05" db="EMBL/GenBank/DDBJ databases">
        <authorList>
            <person name="Lanie J.A."/>
            <person name="Ng W.-L."/>
            <person name="Kazmierczak K.M."/>
            <person name="Andrzejewski T.M."/>
            <person name="Davidsen T.M."/>
            <person name="Wayne K.J."/>
            <person name="Tettelin H."/>
            <person name="Glass J.I."/>
            <person name="Rusch D."/>
            <person name="Podicherti R."/>
            <person name="Tsui H.-C.T."/>
            <person name="Winkler M.E."/>
        </authorList>
    </citation>
    <scope>NUCLEOTIDE SEQUENCE</scope>
</reference>
<dbReference type="AlphaFoldDB" id="A0A382AX98"/>
<evidence type="ECO:0000259" key="1">
    <source>
        <dbReference type="Pfam" id="PF03819"/>
    </source>
</evidence>
<dbReference type="InterPro" id="IPR011551">
    <property type="entry name" value="NTP_PyrPHydrolase_MazG"/>
</dbReference>
<dbReference type="CDD" id="cd11529">
    <property type="entry name" value="NTP-PPase_MazG_Cterm"/>
    <property type="match status" value="1"/>
</dbReference>
<feature type="domain" description="NTP pyrophosphohydrolase MazG-like" evidence="1">
    <location>
        <begin position="34"/>
        <end position="107"/>
    </location>
</feature>
<dbReference type="Gene3D" id="1.10.287.1080">
    <property type="entry name" value="MazG-like"/>
    <property type="match status" value="2"/>
</dbReference>
<dbReference type="GO" id="GO:0046076">
    <property type="term" value="P:dTTP catabolic process"/>
    <property type="evidence" value="ECO:0007669"/>
    <property type="project" value="TreeGrafter"/>
</dbReference>
<sequence length="266" mass="30710">MRDDIAPFPSSFEGIAQLVSILRSQEGCPWDREQTPRTLAPMLIEECHELVEAIESDDVPDIIEEIGDVLFHIAFQLHLGKSEELFTDYKVFKSVNDKYVRRHPHVFGNEQAGTAEELKGNWDRIKKIEKKGIRKSAIDGIPGSLPALAYADSIQKRASRTGFDWDDPGEIKDKVLEELDEIYAAQNHVERQEEFGDLLFTIVNAARRMNIDSEQALRYSNRKFRKRFTEMESDCRKKGIDFAKLTIEEKEVLWNKVKKIELRGQI</sequence>
<dbReference type="PANTHER" id="PTHR30522:SF0">
    <property type="entry name" value="NUCLEOSIDE TRIPHOSPHATE PYROPHOSPHOHYDROLASE"/>
    <property type="match status" value="1"/>
</dbReference>
<dbReference type="GO" id="GO:0006203">
    <property type="term" value="P:dGTP catabolic process"/>
    <property type="evidence" value="ECO:0007669"/>
    <property type="project" value="TreeGrafter"/>
</dbReference>
<dbReference type="NCBIfam" id="TIGR00444">
    <property type="entry name" value="mazG"/>
    <property type="match status" value="1"/>
</dbReference>
<dbReference type="GO" id="GO:0046081">
    <property type="term" value="P:dUTP catabolic process"/>
    <property type="evidence" value="ECO:0007669"/>
    <property type="project" value="TreeGrafter"/>
</dbReference>
<dbReference type="InterPro" id="IPR048015">
    <property type="entry name" value="NTP-PPase_MazG-like_N"/>
</dbReference>
<proteinExistence type="predicted"/>
<dbReference type="InterPro" id="IPR004518">
    <property type="entry name" value="MazG-like_dom"/>
</dbReference>
<dbReference type="GO" id="GO:0047429">
    <property type="term" value="F:nucleoside triphosphate diphosphatase activity"/>
    <property type="evidence" value="ECO:0007669"/>
    <property type="project" value="InterPro"/>
</dbReference>
<protein>
    <recommendedName>
        <fullName evidence="1">NTP pyrophosphohydrolase MazG-like domain-containing protein</fullName>
    </recommendedName>
</protein>
<evidence type="ECO:0000313" key="2">
    <source>
        <dbReference type="EMBL" id="SVB05577.1"/>
    </source>
</evidence>
<organism evidence="2">
    <name type="scientific">marine metagenome</name>
    <dbReference type="NCBI Taxonomy" id="408172"/>
    <lineage>
        <taxon>unclassified sequences</taxon>
        <taxon>metagenomes</taxon>
        <taxon>ecological metagenomes</taxon>
    </lineage>
</organism>
<dbReference type="InterPro" id="IPR048011">
    <property type="entry name" value="NTP-PPase_MazG-like_C"/>
</dbReference>
<dbReference type="CDD" id="cd11528">
    <property type="entry name" value="NTP-PPase_MazG_Nterm"/>
    <property type="match status" value="1"/>
</dbReference>
<dbReference type="NCBIfam" id="NF007113">
    <property type="entry name" value="PRK09562.1"/>
    <property type="match status" value="1"/>
</dbReference>
<dbReference type="Pfam" id="PF03819">
    <property type="entry name" value="MazG"/>
    <property type="match status" value="1"/>
</dbReference>
<name>A0A382AX98_9ZZZZ</name>
<dbReference type="SUPFAM" id="SSF101386">
    <property type="entry name" value="all-alpha NTP pyrophosphatases"/>
    <property type="match status" value="2"/>
</dbReference>
<dbReference type="EMBL" id="UINC01027036">
    <property type="protein sequence ID" value="SVB05577.1"/>
    <property type="molecule type" value="Genomic_DNA"/>
</dbReference>
<dbReference type="PANTHER" id="PTHR30522">
    <property type="entry name" value="NUCLEOSIDE TRIPHOSPHATE PYROPHOSPHOHYDROLASE"/>
    <property type="match status" value="1"/>
</dbReference>
<dbReference type="GO" id="GO:0046052">
    <property type="term" value="P:UTP catabolic process"/>
    <property type="evidence" value="ECO:0007669"/>
    <property type="project" value="TreeGrafter"/>
</dbReference>
<gene>
    <name evidence="2" type="ORF">METZ01_LOCUS158431</name>
</gene>
<dbReference type="GO" id="GO:0046047">
    <property type="term" value="P:TTP catabolic process"/>
    <property type="evidence" value="ECO:0007669"/>
    <property type="project" value="TreeGrafter"/>
</dbReference>
<accession>A0A382AX98</accession>
<dbReference type="GO" id="GO:0046061">
    <property type="term" value="P:dATP catabolic process"/>
    <property type="evidence" value="ECO:0007669"/>
    <property type="project" value="TreeGrafter"/>
</dbReference>